<dbReference type="InterPro" id="IPR013185">
    <property type="entry name" value="Transl_elong_KOW-like"/>
</dbReference>
<comment type="similarity">
    <text evidence="3 7 9">Belongs to the elongation factor P family.</text>
</comment>
<evidence type="ECO:0000256" key="4">
    <source>
        <dbReference type="ARBA" id="ARBA00022490"/>
    </source>
</evidence>
<dbReference type="InterPro" id="IPR020599">
    <property type="entry name" value="Transl_elong_fac_P/YeiP"/>
</dbReference>
<evidence type="ECO:0000259" key="11">
    <source>
        <dbReference type="SMART" id="SM01185"/>
    </source>
</evidence>
<dbReference type="PANTHER" id="PTHR30053">
    <property type="entry name" value="ELONGATION FACTOR P"/>
    <property type="match status" value="1"/>
</dbReference>
<evidence type="ECO:0000259" key="10">
    <source>
        <dbReference type="SMART" id="SM00841"/>
    </source>
</evidence>
<dbReference type="FunFam" id="2.30.30.30:FF:000003">
    <property type="entry name" value="Elongation factor P"/>
    <property type="match status" value="1"/>
</dbReference>
<dbReference type="SUPFAM" id="SSF50104">
    <property type="entry name" value="Translation proteins SH3-like domain"/>
    <property type="match status" value="1"/>
</dbReference>
<proteinExistence type="inferred from homology"/>
<dbReference type="InterPro" id="IPR014722">
    <property type="entry name" value="Rib_uL2_dom2"/>
</dbReference>
<dbReference type="InterPro" id="IPR012340">
    <property type="entry name" value="NA-bd_OB-fold"/>
</dbReference>
<dbReference type="Gene3D" id="2.40.50.140">
    <property type="entry name" value="Nucleic acid-binding proteins"/>
    <property type="match status" value="2"/>
</dbReference>
<dbReference type="FunFam" id="2.40.50.140:FF:000004">
    <property type="entry name" value="Elongation factor P"/>
    <property type="match status" value="1"/>
</dbReference>
<organism evidence="12 13">
    <name type="scientific">Inquilinus limosus</name>
    <dbReference type="NCBI Taxonomy" id="171674"/>
    <lineage>
        <taxon>Bacteria</taxon>
        <taxon>Pseudomonadati</taxon>
        <taxon>Pseudomonadota</taxon>
        <taxon>Alphaproteobacteria</taxon>
        <taxon>Rhodospirillales</taxon>
        <taxon>Rhodospirillaceae</taxon>
        <taxon>Inquilinus</taxon>
    </lineage>
</organism>
<dbReference type="HAMAP" id="MF_00141">
    <property type="entry name" value="EF_P"/>
    <property type="match status" value="1"/>
</dbReference>
<dbReference type="SUPFAM" id="SSF50249">
    <property type="entry name" value="Nucleic acid-binding proteins"/>
    <property type="match status" value="2"/>
</dbReference>
<dbReference type="Proteomes" id="UP000700706">
    <property type="component" value="Unassembled WGS sequence"/>
</dbReference>
<dbReference type="InterPro" id="IPR011768">
    <property type="entry name" value="Transl_elongation_fac_P"/>
</dbReference>
<evidence type="ECO:0000256" key="1">
    <source>
        <dbReference type="ARBA" id="ARBA00004496"/>
    </source>
</evidence>
<comment type="pathway">
    <text evidence="2 7">Protein biosynthesis; polypeptide chain elongation.</text>
</comment>
<dbReference type="GO" id="GO:0005829">
    <property type="term" value="C:cytosol"/>
    <property type="evidence" value="ECO:0007669"/>
    <property type="project" value="UniProtKB-ARBA"/>
</dbReference>
<feature type="domain" description="Translation elongation factor P/YeiP central" evidence="11">
    <location>
        <begin position="68"/>
        <end position="122"/>
    </location>
</feature>
<dbReference type="Pfam" id="PF01132">
    <property type="entry name" value="EFP"/>
    <property type="match status" value="1"/>
</dbReference>
<dbReference type="CDD" id="cd05794">
    <property type="entry name" value="S1_EF-P_repeat_2"/>
    <property type="match status" value="1"/>
</dbReference>
<dbReference type="EMBL" id="JAEKLZ010000237">
    <property type="protein sequence ID" value="MBW8726837.1"/>
    <property type="molecule type" value="Genomic_DNA"/>
</dbReference>
<name>A0A952FKS0_9PROT</name>
<evidence type="ECO:0000313" key="12">
    <source>
        <dbReference type="EMBL" id="MBW8726837.1"/>
    </source>
</evidence>
<gene>
    <name evidence="7 12" type="primary">efp</name>
    <name evidence="12" type="ORF">JF625_17035</name>
</gene>
<comment type="caution">
    <text evidence="12">The sequence shown here is derived from an EMBL/GenBank/DDBJ whole genome shotgun (WGS) entry which is preliminary data.</text>
</comment>
<dbReference type="SMART" id="SM00841">
    <property type="entry name" value="Elong-fact-P_C"/>
    <property type="match status" value="1"/>
</dbReference>
<sequence>MKVNAITIRPGNVLEYEGKLMLVTKIEIIQPGKGNAVIQVEMRDARTGTKTQQRFRTQETVERARLDEHEMQFLYQEGDHFTFMDNESFEQTQVPVDVVGEPARFLQEGMVCTVTMYEGAPLSLELPQTVTMTIAEADPVVKGQTASSSYKPAVLENGTRVMVPPHIASGTRIVINTADGTYLERAKD</sequence>
<dbReference type="PIRSF" id="PIRSF005901">
    <property type="entry name" value="EF-P"/>
    <property type="match status" value="1"/>
</dbReference>
<dbReference type="InterPro" id="IPR001059">
    <property type="entry name" value="Transl_elong_P/YeiP_cen"/>
</dbReference>
<dbReference type="PROSITE" id="PS01275">
    <property type="entry name" value="EFP"/>
    <property type="match status" value="1"/>
</dbReference>
<evidence type="ECO:0000256" key="8">
    <source>
        <dbReference type="NCBIfam" id="TIGR00038"/>
    </source>
</evidence>
<dbReference type="GO" id="GO:0003746">
    <property type="term" value="F:translation elongation factor activity"/>
    <property type="evidence" value="ECO:0007669"/>
    <property type="project" value="UniProtKB-UniRule"/>
</dbReference>
<dbReference type="Gene3D" id="2.30.30.30">
    <property type="match status" value="1"/>
</dbReference>
<accession>A0A952FKS0</accession>
<keyword evidence="5 7" id="KW-0251">Elongation factor</keyword>
<dbReference type="InterPro" id="IPR008991">
    <property type="entry name" value="Translation_prot_SH3-like_sf"/>
</dbReference>
<dbReference type="InterPro" id="IPR013852">
    <property type="entry name" value="Transl_elong_P/YeiP_CS"/>
</dbReference>
<evidence type="ECO:0000256" key="7">
    <source>
        <dbReference type="HAMAP-Rule" id="MF_00141"/>
    </source>
</evidence>
<evidence type="ECO:0000256" key="5">
    <source>
        <dbReference type="ARBA" id="ARBA00022768"/>
    </source>
</evidence>
<evidence type="ECO:0000313" key="13">
    <source>
        <dbReference type="Proteomes" id="UP000700706"/>
    </source>
</evidence>
<reference evidence="12" key="1">
    <citation type="submission" date="2020-06" db="EMBL/GenBank/DDBJ databases">
        <title>Stable isotope informed genome-resolved metagenomics uncovers potential trophic interactions in rhizosphere soil.</title>
        <authorList>
            <person name="Starr E.P."/>
            <person name="Shi S."/>
            <person name="Blazewicz S.J."/>
            <person name="Koch B.J."/>
            <person name="Probst A.J."/>
            <person name="Hungate B.A."/>
            <person name="Pett-Ridge J."/>
            <person name="Firestone M.K."/>
            <person name="Banfield J.F."/>
        </authorList>
    </citation>
    <scope>NUCLEOTIDE SEQUENCE</scope>
    <source>
        <strain evidence="12">YM_69_17</strain>
    </source>
</reference>
<dbReference type="InterPro" id="IPR015365">
    <property type="entry name" value="Elong-fact-P_C"/>
</dbReference>
<comment type="function">
    <text evidence="7">Involved in peptide bond synthesis. Stimulates efficient translation and peptide-bond synthesis on native or reconstituted 70S ribosomes in vitro. Probably functions indirectly by altering the affinity of the ribosome for aminoacyl-tRNA, thus increasing their reactivity as acceptors for peptidyl transferase.</text>
</comment>
<dbReference type="Pfam" id="PF09285">
    <property type="entry name" value="Elong-fact-P_C"/>
    <property type="match status" value="1"/>
</dbReference>
<evidence type="ECO:0000256" key="9">
    <source>
        <dbReference type="RuleBase" id="RU004389"/>
    </source>
</evidence>
<dbReference type="FunFam" id="2.40.50.140:FF:000009">
    <property type="entry name" value="Elongation factor P"/>
    <property type="match status" value="1"/>
</dbReference>
<dbReference type="NCBIfam" id="TIGR00038">
    <property type="entry name" value="efp"/>
    <property type="match status" value="1"/>
</dbReference>
<protein>
    <recommendedName>
        <fullName evidence="7 8">Elongation factor P</fullName>
        <shortName evidence="7">EF-P</shortName>
    </recommendedName>
</protein>
<keyword evidence="6 7" id="KW-0648">Protein biosynthesis</keyword>
<dbReference type="NCBIfam" id="NF001810">
    <property type="entry name" value="PRK00529.1"/>
    <property type="match status" value="1"/>
</dbReference>
<dbReference type="CDD" id="cd04470">
    <property type="entry name" value="S1_EF-P_repeat_1"/>
    <property type="match status" value="1"/>
</dbReference>
<dbReference type="GO" id="GO:0043043">
    <property type="term" value="P:peptide biosynthetic process"/>
    <property type="evidence" value="ECO:0007669"/>
    <property type="project" value="InterPro"/>
</dbReference>
<keyword evidence="4 7" id="KW-0963">Cytoplasm</keyword>
<evidence type="ECO:0000256" key="2">
    <source>
        <dbReference type="ARBA" id="ARBA00004815"/>
    </source>
</evidence>
<dbReference type="AlphaFoldDB" id="A0A952FKS0"/>
<dbReference type="Pfam" id="PF08207">
    <property type="entry name" value="EFP_N"/>
    <property type="match status" value="1"/>
</dbReference>
<dbReference type="PANTHER" id="PTHR30053:SF14">
    <property type="entry name" value="TRANSLATION ELONGATION FACTOR KOW-LIKE DOMAIN-CONTAINING PROTEIN"/>
    <property type="match status" value="1"/>
</dbReference>
<comment type="subcellular location">
    <subcellularLocation>
        <location evidence="1 7">Cytoplasm</location>
    </subcellularLocation>
</comment>
<evidence type="ECO:0000256" key="6">
    <source>
        <dbReference type="ARBA" id="ARBA00022917"/>
    </source>
</evidence>
<feature type="domain" description="Elongation factor P C-terminal" evidence="10">
    <location>
        <begin position="130"/>
        <end position="185"/>
    </location>
</feature>
<evidence type="ECO:0000256" key="3">
    <source>
        <dbReference type="ARBA" id="ARBA00009479"/>
    </source>
</evidence>
<dbReference type="SMART" id="SM01185">
    <property type="entry name" value="EFP"/>
    <property type="match status" value="1"/>
</dbReference>